<dbReference type="Proteomes" id="UP000324143">
    <property type="component" value="Unassembled WGS sequence"/>
</dbReference>
<reference evidence="1" key="1">
    <citation type="submission" date="2019-08" db="EMBL/GenBank/DDBJ databases">
        <title>Genomic characterization of a novel candidate phylum (ARYD3) from a high temperature, high salinity tertiary oil reservoir in north central Oklahoma, USA.</title>
        <authorList>
            <person name="Youssef N.H."/>
            <person name="Yadav A."/>
            <person name="Elshahed M.S."/>
        </authorList>
    </citation>
    <scope>NUCLEOTIDE SEQUENCE [LARGE SCALE GENOMIC DNA]</scope>
    <source>
        <strain evidence="1">ARYD3</strain>
    </source>
</reference>
<sequence length="467" mass="56915">MKTKIVYILVIIFFLFSCDRKKTFDIEKTYGWDFIQTLTEIDKDQIIKNYHKQINILKNKDKFILLGHRYKRVSKIKIKTDELNSFIFKPLHDSSKNFTYYKVDNGVYYKKNYEYKDIKQMYYKFYRFNRKNYKFEYINKKIKVPHNGPGSMGVGYRSKTGHYIDDKYFWYCSFDTKQFHWWDFDNKYIDTFNMNVDNKFFYSTRTFLMLPKYERQDLIVTPNFVTGNFMKANQWWLKEPLLYKIDMYDSSYSKIDLNFKIKNEHNFIAAIDNGYTADETMILMGTEPIILFLNENYNIIKKLDLKNTYKKHKLEHLYEDFELTQPWGKVFNVSDKYVLILSPIFHFSDYNKVSIKGVKNSKEKLKKQKKITDTEEVGNREDAKKRVVILVNKKTKKVEKSEIVDLSVFYYDHYFCGPFIDTNFFVLKDMNYIIINVSLTKQLKRVEDFRDRKWKNYYYVYKRQKEK</sequence>
<dbReference type="AlphaFoldDB" id="A0A5D0MJ13"/>
<proteinExistence type="predicted"/>
<keyword evidence="2" id="KW-1185">Reference proteome</keyword>
<protein>
    <submittedName>
        <fullName evidence="1">Uncharacterized protein</fullName>
    </submittedName>
</protein>
<organism evidence="1 2">
    <name type="scientific">Candidatus Mcinerneyibacterium aminivorans</name>
    <dbReference type="NCBI Taxonomy" id="2703815"/>
    <lineage>
        <taxon>Bacteria</taxon>
        <taxon>Candidatus Macinerneyibacteriota</taxon>
        <taxon>Candidatus Mcinerneyibacteria</taxon>
        <taxon>Candidatus Mcinerneyibacteriales</taxon>
        <taxon>Candidatus Mcinerneyibacteriaceae</taxon>
        <taxon>Candidatus Mcinerneyibacterium</taxon>
    </lineage>
</organism>
<evidence type="ECO:0000313" key="1">
    <source>
        <dbReference type="EMBL" id="TYB30549.1"/>
    </source>
</evidence>
<dbReference type="PROSITE" id="PS51257">
    <property type="entry name" value="PROKAR_LIPOPROTEIN"/>
    <property type="match status" value="1"/>
</dbReference>
<dbReference type="EMBL" id="VSIX01000120">
    <property type="protein sequence ID" value="TYB30549.1"/>
    <property type="molecule type" value="Genomic_DNA"/>
</dbReference>
<gene>
    <name evidence="1" type="ORF">FXF47_08665</name>
</gene>
<evidence type="ECO:0000313" key="2">
    <source>
        <dbReference type="Proteomes" id="UP000324143"/>
    </source>
</evidence>
<name>A0A5D0MJ13_9BACT</name>
<accession>A0A5D0MJ13</accession>
<comment type="caution">
    <text evidence="1">The sequence shown here is derived from an EMBL/GenBank/DDBJ whole genome shotgun (WGS) entry which is preliminary data.</text>
</comment>